<accession>J0PVE6</accession>
<dbReference type="PATRIC" id="fig|1094552.3.peg.914"/>
<dbReference type="HOGENOM" id="CLU_1507776_0_0_5"/>
<sequence>MLAVLFCMTIVGLHYFFIKRARLYFAVLKELKNSATSSFLSREGQVMGQNAPSLLWWESLFLWPKECKRIFFISLILALLYAVFSTLKLVGWKSDVSAFITVLFNFTSVCLLFFAPIIGLLCIKLTSMLKKMIQQLEEEMPQQNKALPIQDVRGEKDDQ</sequence>
<dbReference type="EMBL" id="AIMC01000018">
    <property type="protein sequence ID" value="EJF76581.1"/>
    <property type="molecule type" value="Genomic_DNA"/>
</dbReference>
<protein>
    <submittedName>
        <fullName evidence="2">Uncharacterized protein</fullName>
    </submittedName>
</protein>
<feature type="transmembrane region" description="Helical" evidence="1">
    <location>
        <begin position="96"/>
        <end position="123"/>
    </location>
</feature>
<proteinExistence type="predicted"/>
<keyword evidence="1" id="KW-0812">Transmembrane</keyword>
<gene>
    <name evidence="2" type="ORF">ME7_00838</name>
</gene>
<keyword evidence="3" id="KW-1185">Reference proteome</keyword>
<name>J0PVE6_9HYPH</name>
<dbReference type="AlphaFoldDB" id="J0PVE6"/>
<feature type="transmembrane region" description="Helical" evidence="1">
    <location>
        <begin position="70"/>
        <end position="90"/>
    </location>
</feature>
<evidence type="ECO:0000256" key="1">
    <source>
        <dbReference type="SAM" id="Phobius"/>
    </source>
</evidence>
<keyword evidence="1" id="KW-0472">Membrane</keyword>
<dbReference type="Proteomes" id="UP000008748">
    <property type="component" value="Unassembled WGS sequence"/>
</dbReference>
<keyword evidence="1" id="KW-1133">Transmembrane helix</keyword>
<evidence type="ECO:0000313" key="2">
    <source>
        <dbReference type="EMBL" id="EJF76581.1"/>
    </source>
</evidence>
<dbReference type="RefSeq" id="WP_006589764.1">
    <property type="nucleotide sequence ID" value="NZ_JH725077.1"/>
</dbReference>
<comment type="caution">
    <text evidence="2">The sequence shown here is derived from an EMBL/GenBank/DDBJ whole genome shotgun (WGS) entry which is preliminary data.</text>
</comment>
<evidence type="ECO:0000313" key="3">
    <source>
        <dbReference type="Proteomes" id="UP000008748"/>
    </source>
</evidence>
<reference evidence="2 3" key="1">
    <citation type="submission" date="2012-03" db="EMBL/GenBank/DDBJ databases">
        <title>The Genome Sequence of Bartonella birtlesii LL-WM9.</title>
        <authorList>
            <consortium name="The Broad Institute Genome Sequencing Platform"/>
            <consortium name="The Broad Institute Genome Sequencing Center for Infectious Disease"/>
            <person name="Feldgarden M."/>
            <person name="Kirby J."/>
            <person name="Kosoy M."/>
            <person name="Birtles R."/>
            <person name="Probert W.S."/>
            <person name="Chiaraviglio L."/>
            <person name="Young S.K."/>
            <person name="Zeng Q."/>
            <person name="Gargeya S."/>
            <person name="Fitzgerald M."/>
            <person name="Haas B."/>
            <person name="Abouelleil A."/>
            <person name="Alvarado L."/>
            <person name="Arachchi H.M."/>
            <person name="Berlin A."/>
            <person name="Chapman S.B."/>
            <person name="Gearin G."/>
            <person name="Goldberg J."/>
            <person name="Griggs A."/>
            <person name="Gujja S."/>
            <person name="Hansen M."/>
            <person name="Heiman D."/>
            <person name="Howarth C."/>
            <person name="Larimer J."/>
            <person name="Lui A."/>
            <person name="MacDonald P.J.P."/>
            <person name="McCowen C."/>
            <person name="Montmayeur A."/>
            <person name="Murphy C."/>
            <person name="Neiman D."/>
            <person name="Pearson M."/>
            <person name="Priest M."/>
            <person name="Roberts A."/>
            <person name="Saif S."/>
            <person name="Shea T."/>
            <person name="Sisk P."/>
            <person name="Stolte C."/>
            <person name="Sykes S."/>
            <person name="Wortman J."/>
            <person name="Nusbaum C."/>
            <person name="Birren B."/>
        </authorList>
    </citation>
    <scope>NUCLEOTIDE SEQUENCE [LARGE SCALE GENOMIC DNA]</scope>
    <source>
        <strain evidence="2 3">LL-WM9</strain>
    </source>
</reference>
<organism evidence="2 3">
    <name type="scientific">Bartonella birtlesii LL-WM9</name>
    <dbReference type="NCBI Taxonomy" id="1094552"/>
    <lineage>
        <taxon>Bacteria</taxon>
        <taxon>Pseudomonadati</taxon>
        <taxon>Pseudomonadota</taxon>
        <taxon>Alphaproteobacteria</taxon>
        <taxon>Hyphomicrobiales</taxon>
        <taxon>Bartonellaceae</taxon>
        <taxon>Bartonella</taxon>
    </lineage>
</organism>